<name>A0ABT9MN85_9ACTN</name>
<feature type="transmembrane region" description="Helical" evidence="1">
    <location>
        <begin position="665"/>
        <end position="689"/>
    </location>
</feature>
<protein>
    <recommendedName>
        <fullName evidence="4">NACHT domain-containing protein</fullName>
    </recommendedName>
</protein>
<organism evidence="2 3">
    <name type="scientific">Catenuloplanes nepalensis</name>
    <dbReference type="NCBI Taxonomy" id="587533"/>
    <lineage>
        <taxon>Bacteria</taxon>
        <taxon>Bacillati</taxon>
        <taxon>Actinomycetota</taxon>
        <taxon>Actinomycetes</taxon>
        <taxon>Micromonosporales</taxon>
        <taxon>Micromonosporaceae</taxon>
        <taxon>Catenuloplanes</taxon>
    </lineage>
</organism>
<feature type="transmembrane region" description="Helical" evidence="1">
    <location>
        <begin position="518"/>
        <end position="537"/>
    </location>
</feature>
<dbReference type="Gene3D" id="3.40.50.300">
    <property type="entry name" value="P-loop containing nucleotide triphosphate hydrolases"/>
    <property type="match status" value="1"/>
</dbReference>
<evidence type="ECO:0000256" key="1">
    <source>
        <dbReference type="SAM" id="Phobius"/>
    </source>
</evidence>
<feature type="transmembrane region" description="Helical" evidence="1">
    <location>
        <begin position="389"/>
        <end position="408"/>
    </location>
</feature>
<reference evidence="2 3" key="1">
    <citation type="submission" date="2023-07" db="EMBL/GenBank/DDBJ databases">
        <title>Sequencing the genomes of 1000 actinobacteria strains.</title>
        <authorList>
            <person name="Klenk H.-P."/>
        </authorList>
    </citation>
    <scope>NUCLEOTIDE SEQUENCE [LARGE SCALE GENOMIC DNA]</scope>
    <source>
        <strain evidence="2 3">DSM 44710</strain>
    </source>
</reference>
<feature type="transmembrane region" description="Helical" evidence="1">
    <location>
        <begin position="468"/>
        <end position="487"/>
    </location>
</feature>
<keyword evidence="1" id="KW-1133">Transmembrane helix</keyword>
<feature type="transmembrane region" description="Helical" evidence="1">
    <location>
        <begin position="543"/>
        <end position="560"/>
    </location>
</feature>
<proteinExistence type="predicted"/>
<keyword evidence="1" id="KW-0812">Transmembrane</keyword>
<accession>A0ABT9MN85</accession>
<feature type="transmembrane region" description="Helical" evidence="1">
    <location>
        <begin position="590"/>
        <end position="607"/>
    </location>
</feature>
<keyword evidence="3" id="KW-1185">Reference proteome</keyword>
<feature type="transmembrane region" description="Helical" evidence="1">
    <location>
        <begin position="21"/>
        <end position="43"/>
    </location>
</feature>
<feature type="transmembrane region" description="Helical" evidence="1">
    <location>
        <begin position="493"/>
        <end position="511"/>
    </location>
</feature>
<feature type="transmembrane region" description="Helical" evidence="1">
    <location>
        <begin position="628"/>
        <end position="653"/>
    </location>
</feature>
<comment type="caution">
    <text evidence="2">The sequence shown here is derived from an EMBL/GenBank/DDBJ whole genome shotgun (WGS) entry which is preliminary data.</text>
</comment>
<dbReference type="SUPFAM" id="SSF52540">
    <property type="entry name" value="P-loop containing nucleoside triphosphate hydrolases"/>
    <property type="match status" value="1"/>
</dbReference>
<feature type="transmembrane region" description="Helical" evidence="1">
    <location>
        <begin position="728"/>
        <end position="754"/>
    </location>
</feature>
<evidence type="ECO:0008006" key="4">
    <source>
        <dbReference type="Google" id="ProtNLM"/>
    </source>
</evidence>
<dbReference type="RefSeq" id="WP_306827391.1">
    <property type="nucleotide sequence ID" value="NZ_JAUSRA010000001.1"/>
</dbReference>
<keyword evidence="1" id="KW-0472">Membrane</keyword>
<dbReference type="EMBL" id="JAUSRA010000001">
    <property type="protein sequence ID" value="MDP9792516.1"/>
    <property type="molecule type" value="Genomic_DNA"/>
</dbReference>
<gene>
    <name evidence="2" type="ORF">J2S43_001028</name>
</gene>
<sequence length="812" mass="87323">MAGLVFLASGPADWLDTSDKLASVAGLMVGALSLAVGLLAVLVGRKPVPPVSPEDRLAVLVRRQWAAEATARMLDRPRPLRIRWASTARPVSATPAEILGDVVPGRPTRLHLTGDVRDLADVLTRLPMRQVVVLGAPGAGKSMMLLILTLELLALRKTDDPVPVLLALPSWQPGEHLNGWLIRRLIEDYPALGNRATIETLVAHGRILPLLDGLDELPPTRRIDVFDHLNTTFGGGGAFVLSCRTDDFEATTGSRGMPLARAAVIELQGARAEDVIAFLSAGQINGGRRWAAVADEIRTRPDGTLGRVLATPLNAYLARAAYGQPSRNPTDLANTASHSSIRQTEQHLLAGYLPAIYPSGKEVRWLRVLARHLDRSGQQNITWWSLRDLIGNWSLVASLAYAAVALLGYRLCFISNELSDGIAYLAEGWETCSYLACLAFGCLGGRLIGGHARRGRACTALTKLRDMLAIGGIAAGVAFWLDLIFVITGEMRVRDIVVSGLGMALGFFIVAHIDCGGIFFWVPLLAAVSIVATIGSPVEEFKGYYACVVAVILVLLRFSSYIRSHDCLCSAIVAGMAAGMAAAISSPLGAMLAGGFVGFFVFFYLRIVRGRSSLAVGGKVSKFGLLKLGRVIIAGTFFTAVMTVLFAALGLGWRLTTVVPFGMFYGYPLYVVIGLVGALGTSGSDLLIVMPRTGLKRDRHVLIAAILAAAGMAVALGTLGTVGHSFTYGLMFIIILVISSASRWPSFALARFVLAVTRRLPWRLLYFLEDAHRRGVLRQVGAVYQFRHERLQSHLAQDDSSESSDPFKPGTT</sequence>
<evidence type="ECO:0000313" key="3">
    <source>
        <dbReference type="Proteomes" id="UP001240984"/>
    </source>
</evidence>
<feature type="transmembrane region" description="Helical" evidence="1">
    <location>
        <begin position="701"/>
        <end position="722"/>
    </location>
</feature>
<dbReference type="InterPro" id="IPR027417">
    <property type="entry name" value="P-loop_NTPase"/>
</dbReference>
<dbReference type="Proteomes" id="UP001240984">
    <property type="component" value="Unassembled WGS sequence"/>
</dbReference>
<evidence type="ECO:0000313" key="2">
    <source>
        <dbReference type="EMBL" id="MDP9792516.1"/>
    </source>
</evidence>